<evidence type="ECO:0000256" key="2">
    <source>
        <dbReference type="ARBA" id="ARBA00022737"/>
    </source>
</evidence>
<gene>
    <name evidence="5" type="ORF">ENSA5_43290</name>
</gene>
<proteinExistence type="predicted"/>
<protein>
    <recommendedName>
        <fullName evidence="7">Myxococcus cysteine-rich repeat-containing protein</fullName>
    </recommendedName>
</protein>
<keyword evidence="3" id="KW-1015">Disulfide bond</keyword>
<keyword evidence="2" id="KW-0677">Repeat</keyword>
<comment type="caution">
    <text evidence="5">The sequence shown here is derived from an EMBL/GenBank/DDBJ whole genome shotgun (WGS) entry which is preliminary data.</text>
</comment>
<evidence type="ECO:0000313" key="6">
    <source>
        <dbReference type="Proteomes" id="UP000237968"/>
    </source>
</evidence>
<organism evidence="5 6">
    <name type="scientific">Enhygromyxa salina</name>
    <dbReference type="NCBI Taxonomy" id="215803"/>
    <lineage>
        <taxon>Bacteria</taxon>
        <taxon>Pseudomonadati</taxon>
        <taxon>Myxococcota</taxon>
        <taxon>Polyangia</taxon>
        <taxon>Nannocystales</taxon>
        <taxon>Nannocystaceae</taxon>
        <taxon>Enhygromyxa</taxon>
    </lineage>
</organism>
<dbReference type="RefSeq" id="WP_181198017.1">
    <property type="nucleotide sequence ID" value="NZ_PVNK01000187.1"/>
</dbReference>
<dbReference type="EMBL" id="PVNK01000187">
    <property type="protein sequence ID" value="PRP93307.1"/>
    <property type="molecule type" value="Genomic_DNA"/>
</dbReference>
<accession>A0A2S9XKE7</accession>
<reference evidence="5 6" key="1">
    <citation type="submission" date="2018-03" db="EMBL/GenBank/DDBJ databases">
        <title>Draft Genome Sequences of the Obligatory Marine Myxobacteria Enhygromyxa salina SWB005.</title>
        <authorList>
            <person name="Poehlein A."/>
            <person name="Moghaddam J.A."/>
            <person name="Harms H."/>
            <person name="Alanjari M."/>
            <person name="Koenig G.M."/>
            <person name="Daniel R."/>
            <person name="Schaeberle T.F."/>
        </authorList>
    </citation>
    <scope>NUCLEOTIDE SEQUENCE [LARGE SCALE GENOMIC DNA]</scope>
    <source>
        <strain evidence="5 6">SWB005</strain>
    </source>
</reference>
<dbReference type="NCBIfam" id="TIGR02232">
    <property type="entry name" value="myxo_disulf_rpt"/>
    <property type="match status" value="1"/>
</dbReference>
<dbReference type="PROSITE" id="PS51257">
    <property type="entry name" value="PROKAR_LIPOPROTEIN"/>
    <property type="match status" value="1"/>
</dbReference>
<evidence type="ECO:0000256" key="3">
    <source>
        <dbReference type="ARBA" id="ARBA00023157"/>
    </source>
</evidence>
<dbReference type="PANTHER" id="PTHR42754:SF1">
    <property type="entry name" value="LIPOPROTEIN"/>
    <property type="match status" value="1"/>
</dbReference>
<feature type="signal peptide" evidence="4">
    <location>
        <begin position="1"/>
        <end position="29"/>
    </location>
</feature>
<evidence type="ECO:0000313" key="5">
    <source>
        <dbReference type="EMBL" id="PRP93307.1"/>
    </source>
</evidence>
<keyword evidence="1 4" id="KW-0732">Signal</keyword>
<name>A0A2S9XKE7_9BACT</name>
<dbReference type="PANTHER" id="PTHR42754">
    <property type="entry name" value="ENDOGLUCANASE"/>
    <property type="match status" value="1"/>
</dbReference>
<keyword evidence="6" id="KW-1185">Reference proteome</keyword>
<evidence type="ECO:0000256" key="4">
    <source>
        <dbReference type="SAM" id="SignalP"/>
    </source>
</evidence>
<dbReference type="AlphaFoldDB" id="A0A2S9XKE7"/>
<evidence type="ECO:0008006" key="7">
    <source>
        <dbReference type="Google" id="ProtNLM"/>
    </source>
</evidence>
<sequence length="468" mass="48273">MARGRALWRGRGFAVASALTLVCACTDNAALDADGGSETSPPSFDPPPPECGNGYLEDGEQCDDANLDDGDGCDSQCRIPCGLLWEATVPATSPEVEAVVGDIAIGPSGEVVVAGTLAALTAELDDDLWLGAFASDGAPLWSKVIDPQEGLDQLAAGVALGPGGEVYLSATVDLGDETDIWVGRFDPGGAEVWAASFDGPVDGAKDGAGGVAVTPAGNPIVCGHQRVADKDGDLWLAELAAADGAQLWATTWSGELAANGFSLDRGGPVAVAPDGTIWAMGVEYVDYETNDAHLFSFDAAGVLQGDWAPHADESPGHDHVPIALSVNPGGEVYFGVSRLGPGATFWVHALTKGEIAWTREMDSFIDAGEDWTLGGVAAALGGEVFTGGSLERDESEDAWSEGWMHRFDGAGEPVCETRYAAIGATILTPNLSVDAIGASRDGELLIAAGQLVDVEDQRAFWVGAFRGP</sequence>
<dbReference type="InterPro" id="IPR011936">
    <property type="entry name" value="Myxo_disulph_rpt"/>
</dbReference>
<evidence type="ECO:0000256" key="1">
    <source>
        <dbReference type="ARBA" id="ARBA00022729"/>
    </source>
</evidence>
<dbReference type="Proteomes" id="UP000237968">
    <property type="component" value="Unassembled WGS sequence"/>
</dbReference>
<feature type="chain" id="PRO_5015549540" description="Myxococcus cysteine-rich repeat-containing protein" evidence="4">
    <location>
        <begin position="30"/>
        <end position="468"/>
    </location>
</feature>
<dbReference type="SUPFAM" id="SSF63829">
    <property type="entry name" value="Calcium-dependent phosphotriesterase"/>
    <property type="match status" value="1"/>
</dbReference>